<proteinExistence type="predicted"/>
<dbReference type="GO" id="GO:0006351">
    <property type="term" value="P:DNA-templated transcription"/>
    <property type="evidence" value="ECO:0007669"/>
    <property type="project" value="InterPro"/>
</dbReference>
<evidence type="ECO:0000259" key="6">
    <source>
        <dbReference type="Pfam" id="PF04082"/>
    </source>
</evidence>
<dbReference type="Proteomes" id="UP001147746">
    <property type="component" value="Unassembled WGS sequence"/>
</dbReference>
<keyword evidence="2" id="KW-0479">Metal-binding</keyword>
<reference evidence="7" key="2">
    <citation type="journal article" date="2023" name="IMA Fungus">
        <title>Comparative genomic study of the Penicillium genus elucidates a diverse pangenome and 15 lateral gene transfer events.</title>
        <authorList>
            <person name="Petersen C."/>
            <person name="Sorensen T."/>
            <person name="Nielsen M.R."/>
            <person name="Sondergaard T.E."/>
            <person name="Sorensen J.L."/>
            <person name="Fitzpatrick D.A."/>
            <person name="Frisvad J.C."/>
            <person name="Nielsen K.L."/>
        </authorList>
    </citation>
    <scope>NUCLEOTIDE SEQUENCE</scope>
    <source>
        <strain evidence="7">IBT 21472</strain>
    </source>
</reference>
<dbReference type="PANTHER" id="PTHR47338">
    <property type="entry name" value="ZN(II)2CYS6 TRANSCRIPTION FACTOR (EUROFUNG)-RELATED"/>
    <property type="match status" value="1"/>
</dbReference>
<organism evidence="7 8">
    <name type="scientific">Penicillium atrosanguineum</name>
    <dbReference type="NCBI Taxonomy" id="1132637"/>
    <lineage>
        <taxon>Eukaryota</taxon>
        <taxon>Fungi</taxon>
        <taxon>Dikarya</taxon>
        <taxon>Ascomycota</taxon>
        <taxon>Pezizomycotina</taxon>
        <taxon>Eurotiomycetes</taxon>
        <taxon>Eurotiomycetidae</taxon>
        <taxon>Eurotiales</taxon>
        <taxon>Aspergillaceae</taxon>
        <taxon>Penicillium</taxon>
    </lineage>
</organism>
<evidence type="ECO:0000313" key="7">
    <source>
        <dbReference type="EMBL" id="KAJ5324461.1"/>
    </source>
</evidence>
<protein>
    <submittedName>
        <fullName evidence="7">Transcription factor (Predicted)</fullName>
    </submittedName>
</protein>
<gene>
    <name evidence="7" type="ORF">N7476_003061</name>
</gene>
<dbReference type="CDD" id="cd12148">
    <property type="entry name" value="fungal_TF_MHR"/>
    <property type="match status" value="1"/>
</dbReference>
<dbReference type="InterPro" id="IPR050815">
    <property type="entry name" value="TF_fung"/>
</dbReference>
<dbReference type="GO" id="GO:0008270">
    <property type="term" value="F:zinc ion binding"/>
    <property type="evidence" value="ECO:0007669"/>
    <property type="project" value="InterPro"/>
</dbReference>
<dbReference type="EMBL" id="JAPZBO010000002">
    <property type="protein sequence ID" value="KAJ5324461.1"/>
    <property type="molecule type" value="Genomic_DNA"/>
</dbReference>
<evidence type="ECO:0000256" key="1">
    <source>
        <dbReference type="ARBA" id="ARBA00004123"/>
    </source>
</evidence>
<keyword evidence="3" id="KW-0805">Transcription regulation</keyword>
<feature type="domain" description="Xylanolytic transcriptional activator regulatory" evidence="6">
    <location>
        <begin position="6"/>
        <end position="103"/>
    </location>
</feature>
<keyword evidence="4" id="KW-0804">Transcription</keyword>
<keyword evidence="5" id="KW-0539">Nucleus</keyword>
<comment type="subcellular location">
    <subcellularLocation>
        <location evidence="1">Nucleus</location>
    </subcellularLocation>
</comment>
<accession>A0A9W9Q4J2</accession>
<reference evidence="7" key="1">
    <citation type="submission" date="2022-12" db="EMBL/GenBank/DDBJ databases">
        <authorList>
            <person name="Petersen C."/>
        </authorList>
    </citation>
    <scope>NUCLEOTIDE SEQUENCE</scope>
    <source>
        <strain evidence="7">IBT 21472</strain>
    </source>
</reference>
<keyword evidence="8" id="KW-1185">Reference proteome</keyword>
<evidence type="ECO:0000256" key="4">
    <source>
        <dbReference type="ARBA" id="ARBA00023163"/>
    </source>
</evidence>
<dbReference type="AlphaFoldDB" id="A0A9W9Q4J2"/>
<evidence type="ECO:0000256" key="2">
    <source>
        <dbReference type="ARBA" id="ARBA00022723"/>
    </source>
</evidence>
<name>A0A9W9Q4J2_9EURO</name>
<dbReference type="Pfam" id="PF04082">
    <property type="entry name" value="Fungal_trans"/>
    <property type="match status" value="1"/>
</dbReference>
<sequence length="408" mass="46330">MRLNKNFHQLHSLREQEVRRRVFWACFLWDRLLASSLFKPCILIERNINVALPGTDVAFAYGEASRRLTLLTVGSFTGPPSDIGIGPYLIVTVHLWSNIADWHIGDNRLFDQMAPTDPQSEFHKRHTAMQAWISALPAWLQWSEQNYAIHKELSQERQFIILHLLRLSSMCVAHQAYLPHNNGPSMLLDTVDGAGLSLLHDDPALIAPCVANAMAAGEMVAWLIDNDPLAEQRLRSPWVGVALLSASAGLLWLQYNDSQQFNLSSGMAEKYLEYFDKLFECWKPAWNVASEWFQILKGMKILYRMAYLGEITGDTSQDEISPDELGASTDHEERQYYPRPGDGLPPMDTAAPLYTLLRENIASPIHQSIAQWHWIWLHLAGTWPRSFSDELVQSLALQDQEGLPGPLF</sequence>
<comment type="caution">
    <text evidence="7">The sequence shown here is derived from an EMBL/GenBank/DDBJ whole genome shotgun (WGS) entry which is preliminary data.</text>
</comment>
<evidence type="ECO:0000256" key="3">
    <source>
        <dbReference type="ARBA" id="ARBA00023015"/>
    </source>
</evidence>
<dbReference type="InterPro" id="IPR007219">
    <property type="entry name" value="XnlR_reg_dom"/>
</dbReference>
<dbReference type="PANTHER" id="PTHR47338:SF25">
    <property type="entry name" value="TRANSCRIPTION FACTOR"/>
    <property type="match status" value="1"/>
</dbReference>
<dbReference type="GO" id="GO:0005634">
    <property type="term" value="C:nucleus"/>
    <property type="evidence" value="ECO:0007669"/>
    <property type="project" value="UniProtKB-SubCell"/>
</dbReference>
<dbReference type="GO" id="GO:0003677">
    <property type="term" value="F:DNA binding"/>
    <property type="evidence" value="ECO:0007669"/>
    <property type="project" value="InterPro"/>
</dbReference>
<evidence type="ECO:0000313" key="8">
    <source>
        <dbReference type="Proteomes" id="UP001147746"/>
    </source>
</evidence>
<dbReference type="GO" id="GO:0000981">
    <property type="term" value="F:DNA-binding transcription factor activity, RNA polymerase II-specific"/>
    <property type="evidence" value="ECO:0007669"/>
    <property type="project" value="InterPro"/>
</dbReference>
<evidence type="ECO:0000256" key="5">
    <source>
        <dbReference type="ARBA" id="ARBA00023242"/>
    </source>
</evidence>